<comment type="subcellular location">
    <subcellularLocation>
        <location evidence="1">Membrane</location>
    </subcellularLocation>
</comment>
<dbReference type="InterPro" id="IPR004089">
    <property type="entry name" value="MCPsignal_dom"/>
</dbReference>
<evidence type="ECO:0000313" key="9">
    <source>
        <dbReference type="EMBL" id="GIU49149.1"/>
    </source>
</evidence>
<keyword evidence="5" id="KW-0472">Membrane</keyword>
<reference evidence="9 10" key="1">
    <citation type="submission" date="2021-05" db="EMBL/GenBank/DDBJ databases">
        <title>Molecular characterization for Shewanella algae harboring chromosomal blaOXA-55-like strains isolated from clinical and environment sample.</title>
        <authorList>
            <person name="Ohama Y."/>
            <person name="Aoki K."/>
            <person name="Harada S."/>
            <person name="Moriya K."/>
            <person name="Ishii Y."/>
            <person name="Tateda K."/>
        </authorList>
    </citation>
    <scope>NUCLEOTIDE SEQUENCE [LARGE SCALE GENOMIC DNA]</scope>
    <source>
        <strain evidence="9 10">LMG 23746</strain>
    </source>
</reference>
<dbReference type="SMART" id="SM00304">
    <property type="entry name" value="HAMP"/>
    <property type="match status" value="1"/>
</dbReference>
<dbReference type="SUPFAM" id="SSF58104">
    <property type="entry name" value="Methyl-accepting chemotaxis protein (MCP) signaling domain"/>
    <property type="match status" value="1"/>
</dbReference>
<dbReference type="RefSeq" id="WP_110457677.1">
    <property type="nucleotide sequence ID" value="NZ_BPFB01000035.1"/>
</dbReference>
<keyword evidence="10" id="KW-1185">Reference proteome</keyword>
<name>A0ABQ4PN99_9GAMM</name>
<dbReference type="InterPro" id="IPR010910">
    <property type="entry name" value="Nitrate/nitrite_sensing_bac"/>
</dbReference>
<accession>A0ABQ4PN99</accession>
<dbReference type="Gene3D" id="1.10.287.950">
    <property type="entry name" value="Methyl-accepting chemotaxis protein"/>
    <property type="match status" value="1"/>
</dbReference>
<dbReference type="PROSITE" id="PS50111">
    <property type="entry name" value="CHEMOTAXIS_TRANSDUC_2"/>
    <property type="match status" value="1"/>
</dbReference>
<dbReference type="SMART" id="SM00283">
    <property type="entry name" value="MA"/>
    <property type="match status" value="1"/>
</dbReference>
<dbReference type="Pfam" id="PF00672">
    <property type="entry name" value="HAMP"/>
    <property type="match status" value="1"/>
</dbReference>
<evidence type="ECO:0000256" key="1">
    <source>
        <dbReference type="ARBA" id="ARBA00004370"/>
    </source>
</evidence>
<dbReference type="CDD" id="cd11386">
    <property type="entry name" value="MCP_signal"/>
    <property type="match status" value="1"/>
</dbReference>
<feature type="domain" description="NIT" evidence="8">
    <location>
        <begin position="55"/>
        <end position="302"/>
    </location>
</feature>
<keyword evidence="2 4" id="KW-0807">Transducer</keyword>
<evidence type="ECO:0000259" key="6">
    <source>
        <dbReference type="PROSITE" id="PS50111"/>
    </source>
</evidence>
<evidence type="ECO:0000313" key="10">
    <source>
        <dbReference type="Proteomes" id="UP000761574"/>
    </source>
</evidence>
<comment type="caution">
    <text evidence="9">The sequence shown here is derived from an EMBL/GenBank/DDBJ whole genome shotgun (WGS) entry which is preliminary data.</text>
</comment>
<protein>
    <submittedName>
        <fullName evidence="9">Methyl-accepting chemotaxis protein</fullName>
    </submittedName>
</protein>
<keyword evidence="5" id="KW-1133">Transmembrane helix</keyword>
<evidence type="ECO:0000256" key="2">
    <source>
        <dbReference type="ARBA" id="ARBA00023224"/>
    </source>
</evidence>
<dbReference type="EMBL" id="BPFB01000035">
    <property type="protein sequence ID" value="GIU49149.1"/>
    <property type="molecule type" value="Genomic_DNA"/>
</dbReference>
<dbReference type="PANTHER" id="PTHR32089:SF112">
    <property type="entry name" value="LYSOZYME-LIKE PROTEIN-RELATED"/>
    <property type="match status" value="1"/>
</dbReference>
<evidence type="ECO:0000259" key="7">
    <source>
        <dbReference type="PROSITE" id="PS50885"/>
    </source>
</evidence>
<sequence>MNMQWVSNLSIKNKLLLVIVPPILGALFFGLYVVYGQYQIQQGLSQIETLAEFSQVNSNLVHELQKERGMSAGFLGSKGQAFADKLPNQRQFSDQQVNTFSAFTLNHTIPAGFTTQMNKVNSMLNRLDEVRRRIDQQTISVAEEVQYYSELNAALLTIVDHASLQGDNRAIAIQSASFAAYLQMKERAGIERAVLSSTFGNPSFKPTMFLKFATLVSEQNTYEERFLALATPQVKSAYQQLANSSTFTEVNQLRSIAFSQDPQQLQANSSTQWFAKSTARIEALRQFELRLSNELLTDTRAALTQATTLMISAIVLMLASGLVVIVLSLFIGRYLHRSLRNLYHKVTESQQHYDLSVRVAVSGRDEIAQLGQAFNHMMTDFETVIGTVRTNTKGLLNACQEMEGYARNMREDVTQGHSEVDQVASAMTQMSATVQEIAQNAVQASEASAKANKEAQEGSQEVERTAESINQLAIEIDEAAVAINHLDKDIKGIVDVLSVISGIAEQTNLLALNAAIEAARAGEMGRGFAVVADEVRNLAQRAQTSTEDIRSMTERLERGALLAVKAMEAGKARAETSVVESRRAGEELVRIVNEVSVIDSMNEQIAAATHQQSVVSEEVNQNAMKISEIYRNTHDVSDKLSQLNEALLNDVSAMSQLVSKFK</sequence>
<dbReference type="Proteomes" id="UP000761574">
    <property type="component" value="Unassembled WGS sequence"/>
</dbReference>
<dbReference type="PROSITE" id="PS50906">
    <property type="entry name" value="NIT"/>
    <property type="match status" value="1"/>
</dbReference>
<feature type="domain" description="Methyl-accepting transducer" evidence="6">
    <location>
        <begin position="391"/>
        <end position="627"/>
    </location>
</feature>
<dbReference type="CDD" id="cd06225">
    <property type="entry name" value="HAMP"/>
    <property type="match status" value="1"/>
</dbReference>
<dbReference type="PROSITE" id="PS50885">
    <property type="entry name" value="HAMP"/>
    <property type="match status" value="1"/>
</dbReference>
<feature type="transmembrane region" description="Helical" evidence="5">
    <location>
        <begin position="309"/>
        <end position="335"/>
    </location>
</feature>
<evidence type="ECO:0000259" key="8">
    <source>
        <dbReference type="PROSITE" id="PS50906"/>
    </source>
</evidence>
<evidence type="ECO:0000256" key="5">
    <source>
        <dbReference type="SAM" id="Phobius"/>
    </source>
</evidence>
<dbReference type="PANTHER" id="PTHR32089">
    <property type="entry name" value="METHYL-ACCEPTING CHEMOTAXIS PROTEIN MCPB"/>
    <property type="match status" value="1"/>
</dbReference>
<comment type="similarity">
    <text evidence="3">Belongs to the methyl-accepting chemotaxis (MCP) protein family.</text>
</comment>
<feature type="transmembrane region" description="Helical" evidence="5">
    <location>
        <begin position="15"/>
        <end position="35"/>
    </location>
</feature>
<evidence type="ECO:0000256" key="4">
    <source>
        <dbReference type="PROSITE-ProRule" id="PRU00284"/>
    </source>
</evidence>
<gene>
    <name evidence="9" type="ORF">TUM4630_27110</name>
</gene>
<dbReference type="Pfam" id="PF00015">
    <property type="entry name" value="MCPsignal"/>
    <property type="match status" value="1"/>
</dbReference>
<dbReference type="Pfam" id="PF08376">
    <property type="entry name" value="NIT"/>
    <property type="match status" value="1"/>
</dbReference>
<organism evidence="9 10">
    <name type="scientific">Shewanella algidipiscicola</name>
    <dbReference type="NCBI Taxonomy" id="614070"/>
    <lineage>
        <taxon>Bacteria</taxon>
        <taxon>Pseudomonadati</taxon>
        <taxon>Pseudomonadota</taxon>
        <taxon>Gammaproteobacteria</taxon>
        <taxon>Alteromonadales</taxon>
        <taxon>Shewanellaceae</taxon>
        <taxon>Shewanella</taxon>
    </lineage>
</organism>
<keyword evidence="5" id="KW-0812">Transmembrane</keyword>
<evidence type="ECO:0000256" key="3">
    <source>
        <dbReference type="ARBA" id="ARBA00029447"/>
    </source>
</evidence>
<proteinExistence type="inferred from homology"/>
<feature type="domain" description="HAMP" evidence="7">
    <location>
        <begin position="333"/>
        <end position="386"/>
    </location>
</feature>
<dbReference type="InterPro" id="IPR013587">
    <property type="entry name" value="Nitrate/nitrite_sensing"/>
</dbReference>
<dbReference type="InterPro" id="IPR003660">
    <property type="entry name" value="HAMP_dom"/>
</dbReference>